<accession>K0S186</accession>
<comment type="caution">
    <text evidence="4">The sequence shown here is derived from an EMBL/GenBank/DDBJ whole genome shotgun (WGS) entry which is preliminary data.</text>
</comment>
<dbReference type="GO" id="GO:0005615">
    <property type="term" value="C:extracellular space"/>
    <property type="evidence" value="ECO:0007669"/>
    <property type="project" value="TreeGrafter"/>
</dbReference>
<keyword evidence="5" id="KW-1185">Reference proteome</keyword>
<feature type="domain" description="FAS1" evidence="3">
    <location>
        <begin position="241"/>
        <end position="370"/>
    </location>
</feature>
<dbReference type="InterPro" id="IPR036378">
    <property type="entry name" value="FAS1_dom_sf"/>
</dbReference>
<dbReference type="EMBL" id="AGNL01024993">
    <property type="protein sequence ID" value="EJK58519.1"/>
    <property type="molecule type" value="Genomic_DNA"/>
</dbReference>
<dbReference type="AlphaFoldDB" id="K0S186"/>
<feature type="region of interest" description="Disordered" evidence="1">
    <location>
        <begin position="390"/>
        <end position="415"/>
    </location>
</feature>
<evidence type="ECO:0000313" key="4">
    <source>
        <dbReference type="EMBL" id="EJK58519.1"/>
    </source>
</evidence>
<reference evidence="4 5" key="1">
    <citation type="journal article" date="2012" name="Genome Biol.">
        <title>Genome and low-iron response of an oceanic diatom adapted to chronic iron limitation.</title>
        <authorList>
            <person name="Lommer M."/>
            <person name="Specht M."/>
            <person name="Roy A.S."/>
            <person name="Kraemer L."/>
            <person name="Andreson R."/>
            <person name="Gutowska M.A."/>
            <person name="Wolf J."/>
            <person name="Bergner S.V."/>
            <person name="Schilhabel M.B."/>
            <person name="Klostermeier U.C."/>
            <person name="Beiko R.G."/>
            <person name="Rosenstiel P."/>
            <person name="Hippler M."/>
            <person name="Laroche J."/>
        </authorList>
    </citation>
    <scope>NUCLEOTIDE SEQUENCE [LARGE SCALE GENOMIC DNA]</scope>
    <source>
        <strain evidence="4 5">CCMP1005</strain>
    </source>
</reference>
<feature type="domain" description="FAS1" evidence="3">
    <location>
        <begin position="106"/>
        <end position="235"/>
    </location>
</feature>
<dbReference type="OrthoDB" id="5988460at2759"/>
<gene>
    <name evidence="4" type="ORF">THAOC_21345</name>
</gene>
<dbReference type="Proteomes" id="UP000266841">
    <property type="component" value="Unassembled WGS sequence"/>
</dbReference>
<organism evidence="4 5">
    <name type="scientific">Thalassiosira oceanica</name>
    <name type="common">Marine diatom</name>
    <dbReference type="NCBI Taxonomy" id="159749"/>
    <lineage>
        <taxon>Eukaryota</taxon>
        <taxon>Sar</taxon>
        <taxon>Stramenopiles</taxon>
        <taxon>Ochrophyta</taxon>
        <taxon>Bacillariophyta</taxon>
        <taxon>Coscinodiscophyceae</taxon>
        <taxon>Thalassiosirophycidae</taxon>
        <taxon>Thalassiosirales</taxon>
        <taxon>Thalassiosiraceae</taxon>
        <taxon>Thalassiosira</taxon>
    </lineage>
</organism>
<dbReference type="PROSITE" id="PS50213">
    <property type="entry name" value="FAS1"/>
    <property type="match status" value="2"/>
</dbReference>
<proteinExistence type="predicted"/>
<feature type="compositionally biased region" description="Polar residues" evidence="1">
    <location>
        <begin position="401"/>
        <end position="413"/>
    </location>
</feature>
<dbReference type="SUPFAM" id="SSF82153">
    <property type="entry name" value="FAS1 domain"/>
    <property type="match status" value="2"/>
</dbReference>
<evidence type="ECO:0000256" key="2">
    <source>
        <dbReference type="SAM" id="SignalP"/>
    </source>
</evidence>
<dbReference type="eggNOG" id="KOG1437">
    <property type="taxonomic scope" value="Eukaryota"/>
</dbReference>
<dbReference type="SMART" id="SM00554">
    <property type="entry name" value="FAS1"/>
    <property type="match status" value="2"/>
</dbReference>
<dbReference type="Pfam" id="PF02469">
    <property type="entry name" value="Fasciclin"/>
    <property type="match status" value="2"/>
</dbReference>
<dbReference type="Gene3D" id="2.30.180.10">
    <property type="entry name" value="FAS1 domain"/>
    <property type="match status" value="2"/>
</dbReference>
<sequence>MQTKLWSVVWLCSARKVAAQAGEPGDESITISPETGETATTATAEPNNAAIQAYVDESTAAATNSTVPATQATSSTTTPWDTSGLPIYQMVKKTKDLWLLSAAIQVRGRFLYCYVGISLTRFANFAQAALVDTALTEYGPFTLFAPVDDALFALPSGMYSKLTTEPLWMPQLQDFLLYHVLGSEVSIADLSGNMTTVETINFQSDKITVNLTDFNLDRSDIGCINGVVHIVESAFLPPSVTNTVMDILSARPDLDTFVGVLNTAGLVDFLSGEGPYTVFVPTNRALAALPEGAIDERYLEIFVKHHVLSDNAISTSLETGDVTALSNFSVALTIEETDDGRRNMMIDNANILAWDFIANNGVLHIIDEVLMPPLPIEEEVEEEVDVFVEDPDDATGPSEKPASQTEKAAQSQPSSALSRAASMALGIIVESIAAPMFRSASSWAGWAYASERRDLISGVMQVLLGTNKQTNKQTDNKMLEG</sequence>
<feature type="chain" id="PRO_5003839619" description="FAS1 domain-containing protein" evidence="2">
    <location>
        <begin position="20"/>
        <end position="481"/>
    </location>
</feature>
<dbReference type="InterPro" id="IPR000782">
    <property type="entry name" value="FAS1_domain"/>
</dbReference>
<feature type="signal peptide" evidence="2">
    <location>
        <begin position="1"/>
        <end position="19"/>
    </location>
</feature>
<dbReference type="PANTHER" id="PTHR10900:SF77">
    <property type="entry name" value="FI19380P1"/>
    <property type="match status" value="1"/>
</dbReference>
<keyword evidence="2" id="KW-0732">Signal</keyword>
<dbReference type="FunFam" id="2.30.180.10:FF:000032">
    <property type="entry name" value="Fasciclin domain-containing protein, putative"/>
    <property type="match status" value="1"/>
</dbReference>
<dbReference type="InterPro" id="IPR050904">
    <property type="entry name" value="Adhesion/Biosynth-related"/>
</dbReference>
<dbReference type="PANTHER" id="PTHR10900">
    <property type="entry name" value="PERIOSTIN-RELATED"/>
    <property type="match status" value="1"/>
</dbReference>
<evidence type="ECO:0000259" key="3">
    <source>
        <dbReference type="PROSITE" id="PS50213"/>
    </source>
</evidence>
<protein>
    <recommendedName>
        <fullName evidence="3">FAS1 domain-containing protein</fullName>
    </recommendedName>
</protein>
<name>K0S186_THAOC</name>
<evidence type="ECO:0000256" key="1">
    <source>
        <dbReference type="SAM" id="MobiDB-lite"/>
    </source>
</evidence>
<evidence type="ECO:0000313" key="5">
    <source>
        <dbReference type="Proteomes" id="UP000266841"/>
    </source>
</evidence>